<dbReference type="InterPro" id="IPR036259">
    <property type="entry name" value="MFS_trans_sf"/>
</dbReference>
<reference evidence="8" key="1">
    <citation type="submission" date="2024-06" db="UniProtKB">
        <authorList>
            <consortium name="Ensembl"/>
        </authorList>
    </citation>
    <scope>IDENTIFICATION</scope>
</reference>
<dbReference type="PROSITE" id="PS50850">
    <property type="entry name" value="MFS"/>
    <property type="match status" value="1"/>
</dbReference>
<dbReference type="Gene3D" id="1.20.1250.20">
    <property type="entry name" value="MFS general substrate transporter like domains"/>
    <property type="match status" value="1"/>
</dbReference>
<dbReference type="FunFam" id="1.20.1250.20:FF:000023">
    <property type="entry name" value="Solute carrier family 22 member 6"/>
    <property type="match status" value="1"/>
</dbReference>
<evidence type="ECO:0000256" key="5">
    <source>
        <dbReference type="SAM" id="MobiDB-lite"/>
    </source>
</evidence>
<dbReference type="PANTHER" id="PTHR24064">
    <property type="entry name" value="SOLUTE CARRIER FAMILY 22 MEMBER"/>
    <property type="match status" value="1"/>
</dbReference>
<dbReference type="OMA" id="PEPCQRF"/>
<dbReference type="Ensembl" id="ENSMPUT00000012115.1">
    <property type="protein sequence ID" value="ENSMPUP00000011920.1"/>
    <property type="gene ID" value="ENSMPUG00000012012.1"/>
</dbReference>
<feature type="transmembrane region" description="Helical" evidence="6">
    <location>
        <begin position="429"/>
        <end position="447"/>
    </location>
</feature>
<dbReference type="GO" id="GO:0022857">
    <property type="term" value="F:transmembrane transporter activity"/>
    <property type="evidence" value="ECO:0007669"/>
    <property type="project" value="InterPro"/>
</dbReference>
<dbReference type="GO" id="GO:0012505">
    <property type="term" value="C:endomembrane system"/>
    <property type="evidence" value="ECO:0007669"/>
    <property type="project" value="UniProtKB-SubCell"/>
</dbReference>
<feature type="compositionally biased region" description="Basic and acidic residues" evidence="5">
    <location>
        <begin position="527"/>
        <end position="542"/>
    </location>
</feature>
<evidence type="ECO:0000256" key="6">
    <source>
        <dbReference type="SAM" id="Phobius"/>
    </source>
</evidence>
<feature type="transmembrane region" description="Helical" evidence="6">
    <location>
        <begin position="340"/>
        <end position="358"/>
    </location>
</feature>
<dbReference type="InterPro" id="IPR020846">
    <property type="entry name" value="MFS_dom"/>
</dbReference>
<dbReference type="InParanoid" id="M3YKR3"/>
<accession>M3YKR3</accession>
<dbReference type="AlphaFoldDB" id="M3YKR3"/>
<feature type="transmembrane region" description="Helical" evidence="6">
    <location>
        <begin position="370"/>
        <end position="393"/>
    </location>
</feature>
<dbReference type="GO" id="GO:0016020">
    <property type="term" value="C:membrane"/>
    <property type="evidence" value="ECO:0007669"/>
    <property type="project" value="InterPro"/>
</dbReference>
<keyword evidence="4 6" id="KW-0472">Membrane</keyword>
<dbReference type="EMBL" id="AEYP01074219">
    <property type="status" value="NOT_ANNOTATED_CDS"/>
    <property type="molecule type" value="Genomic_DNA"/>
</dbReference>
<dbReference type="EMBL" id="AEYP01074221">
    <property type="status" value="NOT_ANNOTATED_CDS"/>
    <property type="molecule type" value="Genomic_DNA"/>
</dbReference>
<evidence type="ECO:0000256" key="2">
    <source>
        <dbReference type="ARBA" id="ARBA00022692"/>
    </source>
</evidence>
<dbReference type="SUPFAM" id="SSF103473">
    <property type="entry name" value="MFS general substrate transporter"/>
    <property type="match status" value="1"/>
</dbReference>
<protein>
    <recommendedName>
        <fullName evidence="7">Major facilitator superfamily (MFS) profile domain-containing protein</fullName>
    </recommendedName>
</protein>
<feature type="region of interest" description="Disordered" evidence="5">
    <location>
        <begin position="527"/>
        <end position="556"/>
    </location>
</feature>
<evidence type="ECO:0000313" key="8">
    <source>
        <dbReference type="Ensembl" id="ENSMPUP00000011920.1"/>
    </source>
</evidence>
<feature type="transmembrane region" description="Helical" evidence="6">
    <location>
        <begin position="252"/>
        <end position="270"/>
    </location>
</feature>
<feature type="transmembrane region" description="Helical" evidence="6">
    <location>
        <begin position="142"/>
        <end position="161"/>
    </location>
</feature>
<evidence type="ECO:0000259" key="7">
    <source>
        <dbReference type="PROSITE" id="PS50850"/>
    </source>
</evidence>
<dbReference type="EMBL" id="AEYP01074220">
    <property type="status" value="NOT_ANNOTATED_CDS"/>
    <property type="molecule type" value="Genomic_DNA"/>
</dbReference>
<keyword evidence="2 6" id="KW-0812">Transmembrane</keyword>
<dbReference type="EMBL" id="AEYP01074218">
    <property type="status" value="NOT_ANNOTATED_CDS"/>
    <property type="molecule type" value="Genomic_DNA"/>
</dbReference>
<dbReference type="eggNOG" id="KOG0255">
    <property type="taxonomic scope" value="Eukaryota"/>
</dbReference>
<evidence type="ECO:0000256" key="3">
    <source>
        <dbReference type="ARBA" id="ARBA00022989"/>
    </source>
</evidence>
<evidence type="ECO:0000256" key="4">
    <source>
        <dbReference type="ARBA" id="ARBA00023136"/>
    </source>
</evidence>
<dbReference type="STRING" id="9669.ENSMPUP00000011920"/>
<sequence length="556" mass="60848">MAFTDLLDSLGGVGRFQLVYTALLLLPCSLLACHNFLQNFTAAVPSHHCRGSANHTMAATNHSGAWLRATVPLDQLGAPEPCRRFTEPQWALLSPNTSVHGAATEDCKDGWVYDLSTFPATIVTEWDLVCEARPLRDLAQSIYMAGVLVGAAVFGSLADRLGRKGPLVWSYLQLAVSGAATAYFGSFGAYCVFRFLMGMTFSGIILNSLSLVVEWMPTRGRTVAGVLLGYSFTLGQLILAGVAYLIRPWRWLQFAVSVPFLIFFLYSWWLPESSRWLLLHGRSQLAVENLRKVAVMNGRTQEGERLTKEVVNSYLQSEIASVRTSNSVLDLFRTPAIRKVTCCLMVVWFSTSMAYYGLAMDLQKFGLSVYLVQVLFGVIDIPAMLVATTTMIYVGRRATVASFLILAGLMVIVNMFVPEDMQTLRTAQAALGKGCLASSFICVYLFTGELYPTEIRQMGMGFASVSARFGGLVAPLITTLGEFSAILPPMGFGATSILAGLAVCFLAETRNAPLLETIEAMERSRVKGGLSKKDEEEKREEISLQQLGASPLKETI</sequence>
<feature type="transmembrane region" description="Helical" evidence="6">
    <location>
        <begin position="192"/>
        <end position="213"/>
    </location>
</feature>
<evidence type="ECO:0000256" key="1">
    <source>
        <dbReference type="ARBA" id="ARBA00004127"/>
    </source>
</evidence>
<dbReference type="GeneTree" id="ENSGT00940000162438"/>
<feature type="transmembrane region" description="Helical" evidence="6">
    <location>
        <begin position="168"/>
        <end position="186"/>
    </location>
</feature>
<organism evidence="8">
    <name type="scientific">Mustela putorius furo</name>
    <name type="common">European domestic ferret</name>
    <name type="synonym">Mustela furo</name>
    <dbReference type="NCBI Taxonomy" id="9669"/>
    <lineage>
        <taxon>Eukaryota</taxon>
        <taxon>Metazoa</taxon>
        <taxon>Chordata</taxon>
        <taxon>Craniata</taxon>
        <taxon>Vertebrata</taxon>
        <taxon>Euteleostomi</taxon>
        <taxon>Mammalia</taxon>
        <taxon>Eutheria</taxon>
        <taxon>Laurasiatheria</taxon>
        <taxon>Carnivora</taxon>
        <taxon>Caniformia</taxon>
        <taxon>Musteloidea</taxon>
        <taxon>Mustelidae</taxon>
        <taxon>Mustelinae</taxon>
        <taxon>Mustela</taxon>
    </lineage>
</organism>
<dbReference type="InterPro" id="IPR005828">
    <property type="entry name" value="MFS_sugar_transport-like"/>
</dbReference>
<feature type="transmembrane region" description="Helical" evidence="6">
    <location>
        <begin position="18"/>
        <end position="37"/>
    </location>
</feature>
<feature type="transmembrane region" description="Helical" evidence="6">
    <location>
        <begin position="225"/>
        <end position="246"/>
    </location>
</feature>
<feature type="transmembrane region" description="Helical" evidence="6">
    <location>
        <begin position="400"/>
        <end position="417"/>
    </location>
</feature>
<keyword evidence="3 6" id="KW-1133">Transmembrane helix</keyword>
<proteinExistence type="predicted"/>
<feature type="transmembrane region" description="Helical" evidence="6">
    <location>
        <begin position="486"/>
        <end position="507"/>
    </location>
</feature>
<feature type="domain" description="Major facilitator superfamily (MFS) profile" evidence="7">
    <location>
        <begin position="95"/>
        <end position="511"/>
    </location>
</feature>
<comment type="subcellular location">
    <subcellularLocation>
        <location evidence="1">Endomembrane system</location>
        <topology evidence="1">Multi-pass membrane protein</topology>
    </subcellularLocation>
</comment>
<dbReference type="HOGENOM" id="CLU_001265_33_3_1"/>
<name>M3YKR3_MUSPF</name>
<dbReference type="Pfam" id="PF00083">
    <property type="entry name" value="Sugar_tr"/>
    <property type="match status" value="1"/>
</dbReference>